<dbReference type="EMBL" id="MCBR01007416">
    <property type="protein sequence ID" value="RKF76131.1"/>
    <property type="molecule type" value="Genomic_DNA"/>
</dbReference>
<comment type="caution">
    <text evidence="1">The sequence shown here is derived from an EMBL/GenBank/DDBJ whole genome shotgun (WGS) entry which is preliminary data.</text>
</comment>
<dbReference type="Gene3D" id="3.10.270.10">
    <property type="entry name" value="Urate Oxidase"/>
    <property type="match status" value="1"/>
</dbReference>
<dbReference type="Proteomes" id="UP000285405">
    <property type="component" value="Unassembled WGS sequence"/>
</dbReference>
<dbReference type="SUPFAM" id="SSF55620">
    <property type="entry name" value="Tetrahydrobiopterin biosynthesis enzymes-like"/>
    <property type="match status" value="1"/>
</dbReference>
<evidence type="ECO:0000313" key="2">
    <source>
        <dbReference type="Proteomes" id="UP000285405"/>
    </source>
</evidence>
<proteinExistence type="predicted"/>
<organism evidence="1 2">
    <name type="scientific">Golovinomyces cichoracearum</name>
    <dbReference type="NCBI Taxonomy" id="62708"/>
    <lineage>
        <taxon>Eukaryota</taxon>
        <taxon>Fungi</taxon>
        <taxon>Dikarya</taxon>
        <taxon>Ascomycota</taxon>
        <taxon>Pezizomycotina</taxon>
        <taxon>Leotiomycetes</taxon>
        <taxon>Erysiphales</taxon>
        <taxon>Erysiphaceae</taxon>
        <taxon>Golovinomyces</taxon>
    </lineage>
</organism>
<accession>A0A420INL5</accession>
<gene>
    <name evidence="1" type="ORF">GcC1_074010</name>
</gene>
<dbReference type="AlphaFoldDB" id="A0A420INL5"/>
<sequence length="164" mass="19358">MNFDGMLHPHSFYRDDGYPQVSEAKVQKNRIEINSWVYGLMVFKSTGSQFHGSQLFLRYGIEHYPDLNCKLTKKPRETMTFVREAAPRFDEAWLDPFSSKYHIIRSDHILQTNTSNQVVKYKLPNKHYNKSEIYLPQTDPNRYMELKVALSQDSSEPWLLKKGH</sequence>
<name>A0A420INL5_9PEZI</name>
<reference evidence="1 2" key="1">
    <citation type="journal article" date="2018" name="BMC Genomics">
        <title>Comparative genome analyses reveal sequence features reflecting distinct modes of host-adaptation between dicot and monocot powdery mildew.</title>
        <authorList>
            <person name="Wu Y."/>
            <person name="Ma X."/>
            <person name="Pan Z."/>
            <person name="Kale S.D."/>
            <person name="Song Y."/>
            <person name="King H."/>
            <person name="Zhang Q."/>
            <person name="Presley C."/>
            <person name="Deng X."/>
            <person name="Wei C.I."/>
            <person name="Xiao S."/>
        </authorList>
    </citation>
    <scope>NUCLEOTIDE SEQUENCE [LARGE SCALE GENOMIC DNA]</scope>
    <source>
        <strain evidence="1">UCSC1</strain>
    </source>
</reference>
<evidence type="ECO:0000313" key="1">
    <source>
        <dbReference type="EMBL" id="RKF76131.1"/>
    </source>
</evidence>
<protein>
    <submittedName>
        <fullName evidence="1">Uricase</fullName>
    </submittedName>
</protein>
<dbReference type="OrthoDB" id="9992118at2759"/>